<reference evidence="1 2" key="1">
    <citation type="submission" date="2018-05" db="EMBL/GenBank/DDBJ databases">
        <title>Genomic Encyclopedia of Type Strains, Phase IV (KMG-IV): sequencing the most valuable type-strain genomes for metagenomic binning, comparative biology and taxonomic classification.</title>
        <authorList>
            <person name="Goeker M."/>
        </authorList>
    </citation>
    <scope>NUCLEOTIDE SEQUENCE [LARGE SCALE GENOMIC DNA]</scope>
    <source>
        <strain evidence="1 2">DSM 24906</strain>
    </source>
</reference>
<dbReference type="InterPro" id="IPR025906">
    <property type="entry name" value="YjfB_motility"/>
</dbReference>
<accession>A0AA45C947</accession>
<protein>
    <submittedName>
        <fullName evidence="1">Uncharacterized protein</fullName>
    </submittedName>
</protein>
<gene>
    <name evidence="1" type="ORF">C7380_10129</name>
</gene>
<sequence length="67" mass="7255">MNVQGVSAMMSNMQGMETAMKISTSVTSKALDTTKLIGNMVMENIESAKVDPMVKDPNRGHNLDILV</sequence>
<evidence type="ECO:0000313" key="2">
    <source>
        <dbReference type="Proteomes" id="UP000245921"/>
    </source>
</evidence>
<dbReference type="EMBL" id="QGGI01000001">
    <property type="protein sequence ID" value="PWJ96457.1"/>
    <property type="molecule type" value="Genomic_DNA"/>
</dbReference>
<organism evidence="1 2">
    <name type="scientific">Oceanotoga teriensis</name>
    <dbReference type="NCBI Taxonomy" id="515440"/>
    <lineage>
        <taxon>Bacteria</taxon>
        <taxon>Thermotogati</taxon>
        <taxon>Thermotogota</taxon>
        <taxon>Thermotogae</taxon>
        <taxon>Petrotogales</taxon>
        <taxon>Petrotogaceae</taxon>
        <taxon>Oceanotoga</taxon>
    </lineage>
</organism>
<dbReference type="Pfam" id="PF14070">
    <property type="entry name" value="YjfB_motility"/>
    <property type="match status" value="1"/>
</dbReference>
<proteinExistence type="predicted"/>
<comment type="caution">
    <text evidence="1">The sequence shown here is derived from an EMBL/GenBank/DDBJ whole genome shotgun (WGS) entry which is preliminary data.</text>
</comment>
<name>A0AA45C947_9BACT</name>
<dbReference type="RefSeq" id="WP_109603457.1">
    <property type="nucleotide sequence ID" value="NZ_JAMHJO010000016.1"/>
</dbReference>
<dbReference type="Proteomes" id="UP000245921">
    <property type="component" value="Unassembled WGS sequence"/>
</dbReference>
<keyword evidence="2" id="KW-1185">Reference proteome</keyword>
<dbReference type="AlphaFoldDB" id="A0AA45C947"/>
<evidence type="ECO:0000313" key="1">
    <source>
        <dbReference type="EMBL" id="PWJ96457.1"/>
    </source>
</evidence>